<keyword evidence="5 9" id="KW-1133">Transmembrane helix</keyword>
<dbReference type="Pfam" id="PF03471">
    <property type="entry name" value="CorC_HlyC"/>
    <property type="match status" value="1"/>
</dbReference>
<dbReference type="InterPro" id="IPR036318">
    <property type="entry name" value="FAD-bd_PCMH-like_sf"/>
</dbReference>
<evidence type="ECO:0000256" key="8">
    <source>
        <dbReference type="PROSITE-ProRule" id="PRU00703"/>
    </source>
</evidence>
<evidence type="ECO:0000256" key="4">
    <source>
        <dbReference type="ARBA" id="ARBA00022737"/>
    </source>
</evidence>
<dbReference type="PANTHER" id="PTHR22777">
    <property type="entry name" value="HEMOLYSIN-RELATED"/>
    <property type="match status" value="1"/>
</dbReference>
<evidence type="ECO:0000259" key="11">
    <source>
        <dbReference type="PROSITE" id="PS51371"/>
    </source>
</evidence>
<feature type="transmembrane region" description="Helical" evidence="10">
    <location>
        <begin position="96"/>
        <end position="122"/>
    </location>
</feature>
<dbReference type="PROSITE" id="PS51371">
    <property type="entry name" value="CBS"/>
    <property type="match status" value="2"/>
</dbReference>
<dbReference type="InterPro" id="IPR046342">
    <property type="entry name" value="CBS_dom_sf"/>
</dbReference>
<name>A0A1M7Z4N4_9HYPH</name>
<proteinExistence type="inferred from homology"/>
<gene>
    <name evidence="13" type="ORF">SAMN02745172_00106</name>
</gene>
<dbReference type="Gene3D" id="3.30.465.10">
    <property type="match status" value="1"/>
</dbReference>
<accession>A0A1M7Z4N4</accession>
<dbReference type="EMBL" id="FRXO01000001">
    <property type="protein sequence ID" value="SHO59903.1"/>
    <property type="molecule type" value="Genomic_DNA"/>
</dbReference>
<dbReference type="STRING" id="1123029.SAMN02745172_00106"/>
<feature type="transmembrane region" description="Helical" evidence="10">
    <location>
        <begin position="58"/>
        <end position="76"/>
    </location>
</feature>
<dbReference type="InterPro" id="IPR000644">
    <property type="entry name" value="CBS_dom"/>
</dbReference>
<dbReference type="SUPFAM" id="SSF56176">
    <property type="entry name" value="FAD-binding/transporter-associated domain-like"/>
    <property type="match status" value="1"/>
</dbReference>
<feature type="transmembrane region" description="Helical" evidence="10">
    <location>
        <begin position="134"/>
        <end position="156"/>
    </location>
</feature>
<evidence type="ECO:0000256" key="9">
    <source>
        <dbReference type="PROSITE-ProRule" id="PRU01193"/>
    </source>
</evidence>
<dbReference type="OrthoDB" id="9805314at2"/>
<dbReference type="Pfam" id="PF00571">
    <property type="entry name" value="CBS"/>
    <property type="match status" value="2"/>
</dbReference>
<dbReference type="GO" id="GO:0005886">
    <property type="term" value="C:plasma membrane"/>
    <property type="evidence" value="ECO:0007669"/>
    <property type="project" value="TreeGrafter"/>
</dbReference>
<dbReference type="InterPro" id="IPR005170">
    <property type="entry name" value="Transptr-assoc_dom"/>
</dbReference>
<dbReference type="SMART" id="SM01091">
    <property type="entry name" value="CorC_HlyC"/>
    <property type="match status" value="1"/>
</dbReference>
<evidence type="ECO:0000256" key="7">
    <source>
        <dbReference type="ARBA" id="ARBA00023136"/>
    </source>
</evidence>
<dbReference type="CDD" id="cd04590">
    <property type="entry name" value="CBS_pair_CorC_HlyC_assoc"/>
    <property type="match status" value="1"/>
</dbReference>
<dbReference type="SUPFAM" id="SSF54631">
    <property type="entry name" value="CBS-domain pair"/>
    <property type="match status" value="1"/>
</dbReference>
<dbReference type="Gene3D" id="3.10.580.10">
    <property type="entry name" value="CBS-domain"/>
    <property type="match status" value="1"/>
</dbReference>
<evidence type="ECO:0000259" key="12">
    <source>
        <dbReference type="PROSITE" id="PS51846"/>
    </source>
</evidence>
<keyword evidence="3 9" id="KW-0812">Transmembrane</keyword>
<dbReference type="InterPro" id="IPR044751">
    <property type="entry name" value="Ion_transp-like_CBS"/>
</dbReference>
<dbReference type="GO" id="GO:0050660">
    <property type="term" value="F:flavin adenine dinucleotide binding"/>
    <property type="evidence" value="ECO:0007669"/>
    <property type="project" value="InterPro"/>
</dbReference>
<comment type="similarity">
    <text evidence="2">Belongs to the UPF0053 family. Hemolysin C subfamily.</text>
</comment>
<dbReference type="PANTHER" id="PTHR22777:SF17">
    <property type="entry name" value="UPF0053 PROTEIN SLL0260"/>
    <property type="match status" value="1"/>
</dbReference>
<dbReference type="RefSeq" id="WP_073625278.1">
    <property type="nucleotide sequence ID" value="NZ_FRXO01000001.1"/>
</dbReference>
<dbReference type="SMART" id="SM00116">
    <property type="entry name" value="CBS"/>
    <property type="match status" value="2"/>
</dbReference>
<organism evidence="13 14">
    <name type="scientific">Pseudoxanthobacter soli DSM 19599</name>
    <dbReference type="NCBI Taxonomy" id="1123029"/>
    <lineage>
        <taxon>Bacteria</taxon>
        <taxon>Pseudomonadati</taxon>
        <taxon>Pseudomonadota</taxon>
        <taxon>Alphaproteobacteria</taxon>
        <taxon>Hyphomicrobiales</taxon>
        <taxon>Segnochrobactraceae</taxon>
        <taxon>Pseudoxanthobacter</taxon>
    </lineage>
</organism>
<dbReference type="InterPro" id="IPR002550">
    <property type="entry name" value="CNNM"/>
</dbReference>
<feature type="domain" description="CBS" evidence="11">
    <location>
        <begin position="282"/>
        <end position="338"/>
    </location>
</feature>
<keyword evidence="14" id="KW-1185">Reference proteome</keyword>
<dbReference type="Proteomes" id="UP000186406">
    <property type="component" value="Unassembled WGS sequence"/>
</dbReference>
<feature type="transmembrane region" description="Helical" evidence="10">
    <location>
        <begin position="6"/>
        <end position="27"/>
    </location>
</feature>
<dbReference type="PROSITE" id="PS51846">
    <property type="entry name" value="CNNM"/>
    <property type="match status" value="1"/>
</dbReference>
<dbReference type="Pfam" id="PF01595">
    <property type="entry name" value="CNNM"/>
    <property type="match status" value="1"/>
</dbReference>
<evidence type="ECO:0000256" key="6">
    <source>
        <dbReference type="ARBA" id="ARBA00023122"/>
    </source>
</evidence>
<evidence type="ECO:0000313" key="13">
    <source>
        <dbReference type="EMBL" id="SHO59903.1"/>
    </source>
</evidence>
<keyword evidence="7 9" id="KW-0472">Membrane</keyword>
<evidence type="ECO:0000256" key="5">
    <source>
        <dbReference type="ARBA" id="ARBA00022989"/>
    </source>
</evidence>
<keyword evidence="4" id="KW-0677">Repeat</keyword>
<comment type="subcellular location">
    <subcellularLocation>
        <location evidence="1">Membrane</location>
        <topology evidence="1">Multi-pass membrane protein</topology>
    </subcellularLocation>
</comment>
<sequence length="430" mass="46581">MPWGQLIVVLGLLLLNAFFAMSELAVVSSRRARLQQMMGDGRRGAAAALKLAEDPTGFLSAVQVGITLVAILSGAYGESAFADPLSHELATIPAIAPHASAIASTIVVFLLAYVSLIVGELVPKRVALTNPERFACVVAGPMTIVAIIGRPIVWLLRRSTEAVLRLIGVREDTESRVTEEEVKTLIAEGTEAGVFQPAEREMIEGVLRVADRSVRSIMVARPDVIWLDVDDPTDAVLDEISTSGHSRYPVAHGDIEAVFGVVHAKDLLEQQRSTGAVDLEAAARPPVFVSDRTPILKLLDQFRSGNVHLVVVVDEHGSFEGIVTPSDILAAIAGILPEEGEADSEAVRRHDGSWLLDGRMAIDDVERTLGLKDMNEDEDFTTLAGFVLNEMRRIPSAGESFVWRGWRFEVVDLDGRRIDKVLASATNDET</sequence>
<keyword evidence="6 8" id="KW-0129">CBS domain</keyword>
<dbReference type="InterPro" id="IPR016169">
    <property type="entry name" value="FAD-bd_PCMH_sub2"/>
</dbReference>
<evidence type="ECO:0000256" key="1">
    <source>
        <dbReference type="ARBA" id="ARBA00004141"/>
    </source>
</evidence>
<evidence type="ECO:0000313" key="14">
    <source>
        <dbReference type="Proteomes" id="UP000186406"/>
    </source>
</evidence>
<feature type="domain" description="CNNM transmembrane" evidence="12">
    <location>
        <begin position="1"/>
        <end position="199"/>
    </location>
</feature>
<evidence type="ECO:0000256" key="3">
    <source>
        <dbReference type="ARBA" id="ARBA00022692"/>
    </source>
</evidence>
<protein>
    <submittedName>
        <fullName evidence="13">Putative hemolysin</fullName>
    </submittedName>
</protein>
<dbReference type="AlphaFoldDB" id="A0A1M7Z4N4"/>
<feature type="domain" description="CBS" evidence="11">
    <location>
        <begin position="220"/>
        <end position="279"/>
    </location>
</feature>
<evidence type="ECO:0000256" key="2">
    <source>
        <dbReference type="ARBA" id="ARBA00006446"/>
    </source>
</evidence>
<reference evidence="13 14" key="1">
    <citation type="submission" date="2016-12" db="EMBL/GenBank/DDBJ databases">
        <authorList>
            <person name="Song W.-J."/>
            <person name="Kurnit D.M."/>
        </authorList>
    </citation>
    <scope>NUCLEOTIDE SEQUENCE [LARGE SCALE GENOMIC DNA]</scope>
    <source>
        <strain evidence="13 14">DSM 19599</strain>
    </source>
</reference>
<evidence type="ECO:0000256" key="10">
    <source>
        <dbReference type="SAM" id="Phobius"/>
    </source>
</evidence>